<evidence type="ECO:0000313" key="4">
    <source>
        <dbReference type="EMBL" id="CAZ83408.1"/>
    </source>
</evidence>
<evidence type="ECO:0000259" key="3">
    <source>
        <dbReference type="Pfam" id="PF02826"/>
    </source>
</evidence>
<dbReference type="GO" id="GO:0016491">
    <property type="term" value="F:oxidoreductase activity"/>
    <property type="evidence" value="ECO:0007669"/>
    <property type="project" value="UniProtKB-KW"/>
</dbReference>
<dbReference type="PANTHER" id="PTHR43333:SF1">
    <property type="entry name" value="D-ISOMER SPECIFIC 2-HYDROXYACID DEHYDROGENASE NAD-BINDING DOMAIN-CONTAINING PROTEIN"/>
    <property type="match status" value="1"/>
</dbReference>
<dbReference type="RefSeq" id="XP_002839217.1">
    <property type="nucleotide sequence ID" value="XM_002839171.1"/>
</dbReference>
<dbReference type="SUPFAM" id="SSF51735">
    <property type="entry name" value="NAD(P)-binding Rossmann-fold domains"/>
    <property type="match status" value="1"/>
</dbReference>
<dbReference type="Gene3D" id="3.40.50.720">
    <property type="entry name" value="NAD(P)-binding Rossmann-like Domain"/>
    <property type="match status" value="2"/>
</dbReference>
<keyword evidence="5" id="KW-1185">Reference proteome</keyword>
<evidence type="ECO:0000256" key="1">
    <source>
        <dbReference type="ARBA" id="ARBA00023002"/>
    </source>
</evidence>
<dbReference type="Proteomes" id="UP000006911">
    <property type="component" value="Unassembled WGS sequence"/>
</dbReference>
<dbReference type="InterPro" id="IPR029752">
    <property type="entry name" value="D-isomer_DH_CS1"/>
</dbReference>
<feature type="domain" description="D-isomer specific 2-hydroxyacid dehydrogenase NAD-binding" evidence="3">
    <location>
        <begin position="76"/>
        <end position="145"/>
    </location>
</feature>
<reference evidence="4 5" key="1">
    <citation type="journal article" date="2010" name="Nature">
        <title>Perigord black truffle genome uncovers evolutionary origins and mechanisms of symbiosis.</title>
        <authorList>
            <person name="Martin F."/>
            <person name="Kohler A."/>
            <person name="Murat C."/>
            <person name="Balestrini R."/>
            <person name="Coutinho P.M."/>
            <person name="Jaillon O."/>
            <person name="Montanini B."/>
            <person name="Morin E."/>
            <person name="Noel B."/>
            <person name="Percudani R."/>
            <person name="Porcel B."/>
            <person name="Rubini A."/>
            <person name="Amicucci A."/>
            <person name="Amselem J."/>
            <person name="Anthouard V."/>
            <person name="Arcioni S."/>
            <person name="Artiguenave F."/>
            <person name="Aury J.M."/>
            <person name="Ballario P."/>
            <person name="Bolchi A."/>
            <person name="Brenna A."/>
            <person name="Brun A."/>
            <person name="Buee M."/>
            <person name="Cantarel B."/>
            <person name="Chevalier G."/>
            <person name="Couloux A."/>
            <person name="Da Silva C."/>
            <person name="Denoeud F."/>
            <person name="Duplessis S."/>
            <person name="Ghignone S."/>
            <person name="Hilselberger B."/>
            <person name="Iotti M."/>
            <person name="Marcais B."/>
            <person name="Mello A."/>
            <person name="Miranda M."/>
            <person name="Pacioni G."/>
            <person name="Quesneville H."/>
            <person name="Riccioni C."/>
            <person name="Ruotolo R."/>
            <person name="Splivallo R."/>
            <person name="Stocchi V."/>
            <person name="Tisserant E."/>
            <person name="Viscomi A.R."/>
            <person name="Zambonelli A."/>
            <person name="Zampieri E."/>
            <person name="Henrissat B."/>
            <person name="Lebrun M.H."/>
            <person name="Paolocci F."/>
            <person name="Bonfante P."/>
            <person name="Ottonello S."/>
            <person name="Wincker P."/>
        </authorList>
    </citation>
    <scope>NUCLEOTIDE SEQUENCE [LARGE SCALE GENOMIC DNA]</scope>
    <source>
        <strain evidence="4 5">Mel28</strain>
    </source>
</reference>
<feature type="domain" description="D-isomer specific 2-hydroxyacid dehydrogenase NAD-binding" evidence="3">
    <location>
        <begin position="172"/>
        <end position="272"/>
    </location>
</feature>
<keyword evidence="1" id="KW-0560">Oxidoreductase</keyword>
<gene>
    <name evidence="4" type="ORF">GSTUM_00007117001</name>
</gene>
<dbReference type="InterPro" id="IPR006140">
    <property type="entry name" value="D-isomer_DH_NAD-bd"/>
</dbReference>
<dbReference type="GO" id="GO:0051287">
    <property type="term" value="F:NAD binding"/>
    <property type="evidence" value="ECO:0007669"/>
    <property type="project" value="InterPro"/>
</dbReference>
<dbReference type="Pfam" id="PF02826">
    <property type="entry name" value="2-Hacid_dh_C"/>
    <property type="match status" value="2"/>
</dbReference>
<dbReference type="eggNOG" id="KOG0068">
    <property type="taxonomic scope" value="Eukaryota"/>
</dbReference>
<name>D5GFW5_TUBMM</name>
<dbReference type="HOGENOM" id="CLU_019796_1_0_1"/>
<keyword evidence="2" id="KW-0520">NAD</keyword>
<accession>D5GFW5</accession>
<dbReference type="InterPro" id="IPR036291">
    <property type="entry name" value="NAD(P)-bd_dom_sf"/>
</dbReference>
<dbReference type="EMBL" id="FN430220">
    <property type="protein sequence ID" value="CAZ83408.1"/>
    <property type="molecule type" value="Genomic_DNA"/>
</dbReference>
<dbReference type="STRING" id="656061.D5GFW5"/>
<dbReference type="SUPFAM" id="SSF52283">
    <property type="entry name" value="Formate/glycerate dehydrogenase catalytic domain-like"/>
    <property type="match status" value="1"/>
</dbReference>
<dbReference type="PROSITE" id="PS00065">
    <property type="entry name" value="D_2_HYDROXYACID_DH_1"/>
    <property type="match status" value="1"/>
</dbReference>
<evidence type="ECO:0000313" key="5">
    <source>
        <dbReference type="Proteomes" id="UP000006911"/>
    </source>
</evidence>
<dbReference type="PANTHER" id="PTHR43333">
    <property type="entry name" value="2-HACID_DH_C DOMAIN-CONTAINING PROTEIN"/>
    <property type="match status" value="1"/>
</dbReference>
<sequence>MTLMFLEELLRQATVLLVDWTLPKIKQVPNLKVLQLPTAGSDHVVGQPLCTDTKIIFCTGSGIYSTKVAELVFLTLLSIRNSFNQLLSQQRSHIWDYGKYPRPGDLVGTTIGILGYGSIGRQVARVASGLGMKIHAYTASPRQTPESRADRGYILPGTGDQKGELPDAWFSGTDKPSLHTFLSGVDVLVCSLPLTNSTRHILSTTEFEILGKRKAHVINVSRGGVIDHNALTRALKEGLLGGASLDVTEPEPLPADSELWDMRNVVITPHIGGHGKDYFTRVVDLFEANLYRLSAGESMFNVVERERGY</sequence>
<organism evidence="4 5">
    <name type="scientific">Tuber melanosporum (strain Mel28)</name>
    <name type="common">Perigord black truffle</name>
    <dbReference type="NCBI Taxonomy" id="656061"/>
    <lineage>
        <taxon>Eukaryota</taxon>
        <taxon>Fungi</taxon>
        <taxon>Dikarya</taxon>
        <taxon>Ascomycota</taxon>
        <taxon>Pezizomycotina</taxon>
        <taxon>Pezizomycetes</taxon>
        <taxon>Pezizales</taxon>
        <taxon>Tuberaceae</taxon>
        <taxon>Tuber</taxon>
    </lineage>
</organism>
<dbReference type="GeneID" id="9181753"/>
<proteinExistence type="predicted"/>
<dbReference type="OMA" id="WHHGTDK"/>
<dbReference type="KEGG" id="tml:GSTUM_00007117001"/>
<dbReference type="AlphaFoldDB" id="D5GFW5"/>
<protein>
    <submittedName>
        <fullName evidence="4">(Perigord truffle) hypothetical protein</fullName>
    </submittedName>
</protein>
<dbReference type="InParanoid" id="D5GFW5"/>
<evidence type="ECO:0000256" key="2">
    <source>
        <dbReference type="ARBA" id="ARBA00023027"/>
    </source>
</evidence>